<organism evidence="4 5">
    <name type="scientific">Haloarcula saliterrae</name>
    <dbReference type="NCBI Taxonomy" id="2950534"/>
    <lineage>
        <taxon>Archaea</taxon>
        <taxon>Methanobacteriati</taxon>
        <taxon>Methanobacteriota</taxon>
        <taxon>Stenosarchaea group</taxon>
        <taxon>Halobacteria</taxon>
        <taxon>Halobacteriales</taxon>
        <taxon>Haloarculaceae</taxon>
        <taxon>Haloarcula</taxon>
    </lineage>
</organism>
<keyword evidence="2" id="KW-0808">Transferase</keyword>
<comment type="caution">
    <text evidence="4">The sequence shown here is derived from an EMBL/GenBank/DDBJ whole genome shotgun (WGS) entry which is preliminary data.</text>
</comment>
<keyword evidence="5" id="KW-1185">Reference proteome</keyword>
<keyword evidence="3" id="KW-0949">S-adenosyl-L-methionine</keyword>
<dbReference type="CDD" id="cd02440">
    <property type="entry name" value="AdoMet_MTases"/>
    <property type="match status" value="1"/>
</dbReference>
<gene>
    <name evidence="4" type="ORF">NDI56_07295</name>
</gene>
<dbReference type="RefSeq" id="WP_310918783.1">
    <property type="nucleotide sequence ID" value="NZ_JAMQON010000001.1"/>
</dbReference>
<evidence type="ECO:0000313" key="5">
    <source>
        <dbReference type="Proteomes" id="UP001259659"/>
    </source>
</evidence>
<dbReference type="Pfam" id="PF01596">
    <property type="entry name" value="Methyltransf_3"/>
    <property type="match status" value="1"/>
</dbReference>
<evidence type="ECO:0000256" key="1">
    <source>
        <dbReference type="ARBA" id="ARBA00022603"/>
    </source>
</evidence>
<dbReference type="Gene3D" id="3.40.50.150">
    <property type="entry name" value="Vaccinia Virus protein VP39"/>
    <property type="match status" value="1"/>
</dbReference>
<dbReference type="Proteomes" id="UP001259659">
    <property type="component" value="Unassembled WGS sequence"/>
</dbReference>
<accession>A0ABU2FBI1</accession>
<dbReference type="PANTHER" id="PTHR43167">
    <property type="entry name" value="PUTATIVE (AFU_ORTHOLOGUE AFUA_6G01830)-RELATED"/>
    <property type="match status" value="1"/>
</dbReference>
<dbReference type="PROSITE" id="PS51682">
    <property type="entry name" value="SAM_OMT_I"/>
    <property type="match status" value="1"/>
</dbReference>
<evidence type="ECO:0000313" key="4">
    <source>
        <dbReference type="EMBL" id="MDS0259195.1"/>
    </source>
</evidence>
<evidence type="ECO:0000256" key="3">
    <source>
        <dbReference type="ARBA" id="ARBA00022691"/>
    </source>
</evidence>
<sequence>MDETPLPAVTEQFARALAPEPDAIVAEMDERADREGFPTVGPAVGAWLRMLARLTDADRVFEFGSGFGYSAYWMAPAVPEDGEIVLTEIDADELDSAREYFERGGYADRAAFEHGDALDVVERYDGPFGVVLVDNEKQRYVEAFEAVREKVPVGGVVAADNAVEAEPLDFGDIRALLAGERVAASDASRGIADYLERVRDDPDFETGLLPLGEGVAVSVRVA</sequence>
<dbReference type="PANTHER" id="PTHR43167:SF1">
    <property type="entry name" value="PUTATIVE (AFU_ORTHOLOGUE AFUA_6G01830)-RELATED"/>
    <property type="match status" value="1"/>
</dbReference>
<dbReference type="InterPro" id="IPR029063">
    <property type="entry name" value="SAM-dependent_MTases_sf"/>
</dbReference>
<reference evidence="4 5" key="1">
    <citation type="submission" date="2022-06" db="EMBL/GenBank/DDBJ databases">
        <title>Haloarcula sp. a new haloarchaeum isolate from saline soil.</title>
        <authorList>
            <person name="Strakova D."/>
            <person name="Galisteo C."/>
            <person name="Sanchez-Porro C."/>
            <person name="Ventosa A."/>
        </authorList>
    </citation>
    <scope>NUCLEOTIDE SEQUENCE [LARGE SCALE GENOMIC DNA]</scope>
    <source>
        <strain evidence="4 5">S1CR25-12</strain>
    </source>
</reference>
<keyword evidence="1" id="KW-0489">Methyltransferase</keyword>
<dbReference type="SUPFAM" id="SSF53335">
    <property type="entry name" value="S-adenosyl-L-methionine-dependent methyltransferases"/>
    <property type="match status" value="1"/>
</dbReference>
<evidence type="ECO:0000256" key="2">
    <source>
        <dbReference type="ARBA" id="ARBA00022679"/>
    </source>
</evidence>
<dbReference type="EMBL" id="JAMQON010000001">
    <property type="protein sequence ID" value="MDS0259195.1"/>
    <property type="molecule type" value="Genomic_DNA"/>
</dbReference>
<protein>
    <submittedName>
        <fullName evidence="4">O-methyltransferase</fullName>
    </submittedName>
</protein>
<dbReference type="InterPro" id="IPR002935">
    <property type="entry name" value="SAM_O-MeTrfase"/>
</dbReference>
<name>A0ABU2FBI1_9EURY</name>
<proteinExistence type="predicted"/>